<dbReference type="EMBL" id="JARJCW010000075">
    <property type="protein sequence ID" value="KAJ7198012.1"/>
    <property type="molecule type" value="Genomic_DNA"/>
</dbReference>
<feature type="compositionally biased region" description="Basic and acidic residues" evidence="1">
    <location>
        <begin position="169"/>
        <end position="191"/>
    </location>
</feature>
<evidence type="ECO:0000256" key="1">
    <source>
        <dbReference type="SAM" id="MobiDB-lite"/>
    </source>
</evidence>
<evidence type="ECO:0000313" key="2">
    <source>
        <dbReference type="EMBL" id="KAJ7198012.1"/>
    </source>
</evidence>
<organism evidence="2 3">
    <name type="scientific">Mycena pura</name>
    <dbReference type="NCBI Taxonomy" id="153505"/>
    <lineage>
        <taxon>Eukaryota</taxon>
        <taxon>Fungi</taxon>
        <taxon>Dikarya</taxon>
        <taxon>Basidiomycota</taxon>
        <taxon>Agaricomycotina</taxon>
        <taxon>Agaricomycetes</taxon>
        <taxon>Agaricomycetidae</taxon>
        <taxon>Agaricales</taxon>
        <taxon>Marasmiineae</taxon>
        <taxon>Mycenaceae</taxon>
        <taxon>Mycena</taxon>
    </lineage>
</organism>
<sequence length="213" mass="22844">MRDGSGTENILSWDIHQVNSAARQPQTAGTANWKRPSLSVESERQMAGAAARDRALTCGNSARAPRHSPAGTVRQASDNKSSGARCSTHILWEQSGATASDSGTHCMVWGRQTALTIIRWHQLAQGKEHSLTAKHGTAASDDTLRGAVGHYLRGGHRAAASDDGSSTGQRRDTHLLRGRQESKTATRDEATGRAVSSCGRRRAKVEERRKGVG</sequence>
<dbReference type="AlphaFoldDB" id="A0AAD6V2L0"/>
<comment type="caution">
    <text evidence="2">The sequence shown here is derived from an EMBL/GenBank/DDBJ whole genome shotgun (WGS) entry which is preliminary data.</text>
</comment>
<protein>
    <submittedName>
        <fullName evidence="2">Uncharacterized protein</fullName>
    </submittedName>
</protein>
<keyword evidence="3" id="KW-1185">Reference proteome</keyword>
<feature type="region of interest" description="Disordered" evidence="1">
    <location>
        <begin position="156"/>
        <end position="213"/>
    </location>
</feature>
<gene>
    <name evidence="2" type="ORF">GGX14DRAFT_402331</name>
</gene>
<proteinExistence type="predicted"/>
<feature type="compositionally biased region" description="Polar residues" evidence="1">
    <location>
        <begin position="20"/>
        <end position="30"/>
    </location>
</feature>
<feature type="compositionally biased region" description="Basic and acidic residues" evidence="1">
    <location>
        <begin position="204"/>
        <end position="213"/>
    </location>
</feature>
<feature type="region of interest" description="Disordered" evidence="1">
    <location>
        <begin position="20"/>
        <end position="82"/>
    </location>
</feature>
<evidence type="ECO:0000313" key="3">
    <source>
        <dbReference type="Proteomes" id="UP001219525"/>
    </source>
</evidence>
<reference evidence="2" key="1">
    <citation type="submission" date="2023-03" db="EMBL/GenBank/DDBJ databases">
        <title>Massive genome expansion in bonnet fungi (Mycena s.s.) driven by repeated elements and novel gene families across ecological guilds.</title>
        <authorList>
            <consortium name="Lawrence Berkeley National Laboratory"/>
            <person name="Harder C.B."/>
            <person name="Miyauchi S."/>
            <person name="Viragh M."/>
            <person name="Kuo A."/>
            <person name="Thoen E."/>
            <person name="Andreopoulos B."/>
            <person name="Lu D."/>
            <person name="Skrede I."/>
            <person name="Drula E."/>
            <person name="Henrissat B."/>
            <person name="Morin E."/>
            <person name="Kohler A."/>
            <person name="Barry K."/>
            <person name="LaButti K."/>
            <person name="Morin E."/>
            <person name="Salamov A."/>
            <person name="Lipzen A."/>
            <person name="Mereny Z."/>
            <person name="Hegedus B."/>
            <person name="Baldrian P."/>
            <person name="Stursova M."/>
            <person name="Weitz H."/>
            <person name="Taylor A."/>
            <person name="Grigoriev I.V."/>
            <person name="Nagy L.G."/>
            <person name="Martin F."/>
            <person name="Kauserud H."/>
        </authorList>
    </citation>
    <scope>NUCLEOTIDE SEQUENCE</scope>
    <source>
        <strain evidence="2">9144</strain>
    </source>
</reference>
<name>A0AAD6V2L0_9AGAR</name>
<accession>A0AAD6V2L0</accession>
<dbReference type="Proteomes" id="UP001219525">
    <property type="component" value="Unassembled WGS sequence"/>
</dbReference>